<keyword evidence="3" id="KW-0133">Cell shape</keyword>
<proteinExistence type="inferred from homology"/>
<dbReference type="PANTHER" id="PTHR34654">
    <property type="entry name" value="UPF0109 PROTEIN SCO5592"/>
    <property type="match status" value="1"/>
</dbReference>
<dbReference type="EMBL" id="DSMG01000117">
    <property type="protein sequence ID" value="HDX32118.1"/>
    <property type="molecule type" value="Genomic_DNA"/>
</dbReference>
<dbReference type="AlphaFoldDB" id="A0A7C1FPV8"/>
<keyword evidence="1 3" id="KW-0963">Cytoplasm</keyword>
<dbReference type="SUPFAM" id="SSF54814">
    <property type="entry name" value="Prokaryotic type KH domain (KH-domain type II)"/>
    <property type="match status" value="1"/>
</dbReference>
<evidence type="ECO:0000313" key="4">
    <source>
        <dbReference type="EMBL" id="HDX32118.1"/>
    </source>
</evidence>
<dbReference type="GO" id="GO:0005737">
    <property type="term" value="C:cytoplasm"/>
    <property type="evidence" value="ECO:0007669"/>
    <property type="project" value="UniProtKB-SubCell"/>
</dbReference>
<evidence type="ECO:0000256" key="3">
    <source>
        <dbReference type="HAMAP-Rule" id="MF_00088"/>
    </source>
</evidence>
<dbReference type="Pfam" id="PF13083">
    <property type="entry name" value="KH_KhpA-B"/>
    <property type="match status" value="1"/>
</dbReference>
<dbReference type="PANTHER" id="PTHR34654:SF1">
    <property type="entry name" value="RNA-BINDING PROTEIN KHPA"/>
    <property type="match status" value="1"/>
</dbReference>
<comment type="subcellular location">
    <subcellularLocation>
        <location evidence="3">Cytoplasm</location>
    </subcellularLocation>
</comment>
<sequence length="75" mass="8721">MEELIRYLAESLVEQPDRVRVYTKETRHETIIKLRVAQQDVGRVVGRNGRVANAMRALLEVATRNHRKPVLLEID</sequence>
<reference evidence="4" key="1">
    <citation type="journal article" date="2020" name="mSystems">
        <title>Genome- and Community-Level Interaction Insights into Carbon Utilization and Element Cycling Functions of Hydrothermarchaeota in Hydrothermal Sediment.</title>
        <authorList>
            <person name="Zhou Z."/>
            <person name="Liu Y."/>
            <person name="Xu W."/>
            <person name="Pan J."/>
            <person name="Luo Z.H."/>
            <person name="Li M."/>
        </authorList>
    </citation>
    <scope>NUCLEOTIDE SEQUENCE [LARGE SCALE GENOMIC DNA]</scope>
    <source>
        <strain evidence="4">SpSt-289</strain>
    </source>
</reference>
<dbReference type="InterPro" id="IPR015946">
    <property type="entry name" value="KH_dom-like_a/b"/>
</dbReference>
<dbReference type="GO" id="GO:0009252">
    <property type="term" value="P:peptidoglycan biosynthetic process"/>
    <property type="evidence" value="ECO:0007669"/>
    <property type="project" value="UniProtKB-UniRule"/>
</dbReference>
<dbReference type="CDD" id="cd22533">
    <property type="entry name" value="KH-II_YlqC-like"/>
    <property type="match status" value="1"/>
</dbReference>
<comment type="subunit">
    <text evidence="3">Forms a complex with KhpB.</text>
</comment>
<accession>A0A7C1FPV8</accession>
<name>A0A7C1FPV8_9CHLR</name>
<comment type="function">
    <text evidence="3">A probable RNA chaperone. Forms a complex with KhpB which binds to cellular RNA and controls its expression. Plays a role in peptidoglycan (PG) homeostasis and cell length regulation.</text>
</comment>
<dbReference type="Gene3D" id="3.30.300.20">
    <property type="match status" value="1"/>
</dbReference>
<protein>
    <recommendedName>
        <fullName evidence="3">RNA-binding protein KhpA</fullName>
    </recommendedName>
    <alternativeName>
        <fullName evidence="3">KH-domain protein A</fullName>
    </alternativeName>
</protein>
<evidence type="ECO:0000256" key="2">
    <source>
        <dbReference type="ARBA" id="ARBA00022884"/>
    </source>
</evidence>
<dbReference type="InterPro" id="IPR009019">
    <property type="entry name" value="KH_sf_prok-type"/>
</dbReference>
<organism evidence="4">
    <name type="scientific">Caldilinea aerophila</name>
    <dbReference type="NCBI Taxonomy" id="133453"/>
    <lineage>
        <taxon>Bacteria</taxon>
        <taxon>Bacillati</taxon>
        <taxon>Chloroflexota</taxon>
        <taxon>Caldilineae</taxon>
        <taxon>Caldilineales</taxon>
        <taxon>Caldilineaceae</taxon>
        <taxon>Caldilinea</taxon>
    </lineage>
</organism>
<keyword evidence="3" id="KW-0143">Chaperone</keyword>
<keyword evidence="2 3" id="KW-0694">RNA-binding</keyword>
<gene>
    <name evidence="3" type="primary">khpA</name>
    <name evidence="4" type="ORF">ENQ20_11605</name>
</gene>
<comment type="similarity">
    <text evidence="3">Belongs to the KhpA RNA-binding protein family.</text>
</comment>
<dbReference type="GO" id="GO:0008360">
    <property type="term" value="P:regulation of cell shape"/>
    <property type="evidence" value="ECO:0007669"/>
    <property type="project" value="UniProtKB-KW"/>
</dbReference>
<dbReference type="GO" id="GO:0071555">
    <property type="term" value="P:cell wall organization"/>
    <property type="evidence" value="ECO:0007669"/>
    <property type="project" value="UniProtKB-KW"/>
</dbReference>
<dbReference type="InterPro" id="IPR020627">
    <property type="entry name" value="KhpA"/>
</dbReference>
<keyword evidence="3" id="KW-0961">Cell wall biogenesis/degradation</keyword>
<evidence type="ECO:0000256" key="1">
    <source>
        <dbReference type="ARBA" id="ARBA00022490"/>
    </source>
</evidence>
<dbReference type="GO" id="GO:0003723">
    <property type="term" value="F:RNA binding"/>
    <property type="evidence" value="ECO:0007669"/>
    <property type="project" value="UniProtKB-UniRule"/>
</dbReference>
<dbReference type="HAMAP" id="MF_00088">
    <property type="entry name" value="KhpA"/>
    <property type="match status" value="1"/>
</dbReference>
<comment type="caution">
    <text evidence="4">The sequence shown here is derived from an EMBL/GenBank/DDBJ whole genome shotgun (WGS) entry which is preliminary data.</text>
</comment>